<dbReference type="AlphaFoldDB" id="A0AAW0QP33"/>
<evidence type="ECO:0000313" key="3">
    <source>
        <dbReference type="Proteomes" id="UP001392437"/>
    </source>
</evidence>
<gene>
    <name evidence="2" type="ORF">PG999_005854</name>
</gene>
<reference evidence="2 3" key="1">
    <citation type="submission" date="2023-01" db="EMBL/GenBank/DDBJ databases">
        <title>Analysis of 21 Apiospora genomes using comparative genomics revels a genus with tremendous synthesis potential of carbohydrate active enzymes and secondary metabolites.</title>
        <authorList>
            <person name="Sorensen T."/>
        </authorList>
    </citation>
    <scope>NUCLEOTIDE SEQUENCE [LARGE SCALE GENOMIC DNA]</scope>
    <source>
        <strain evidence="2 3">CBS 117206</strain>
    </source>
</reference>
<feature type="coiled-coil region" evidence="1">
    <location>
        <begin position="293"/>
        <end position="327"/>
    </location>
</feature>
<keyword evidence="1" id="KW-0175">Coiled coil</keyword>
<sequence>MPSIHQAIRDTAARTGELWTQIAQTDYAPSALEQQKCRVVELSEALHKLNAQIESLDKDRGTTLMSHRKYRDSVVRRLAYRATRQRNRYQAKAALVTEEYYEVLRQEHIAKEKKGMLERQCEDAVILLQDLDHVASRHDQAQQGLDRLWEDVFSRSDSNYQQERALQQKVDAAYASKCQMLERYKESRNMAEALAGALSRVAAAFDEVKKALVQGQMSGDGSETRFLREAQSQVDSAQYLLRQAQCDEESVGAAESLCIASHSEKGGQWDGPYSTIIWRDRIRVSRRELEICHAVLRQRLHMAREQCEDAELAVEVSEEALRKSREDLRMERAVIYLEVAGAEALSMARLEDISRGSLPVIAAPPPYVTA</sequence>
<evidence type="ECO:0000256" key="1">
    <source>
        <dbReference type="SAM" id="Coils"/>
    </source>
</evidence>
<dbReference type="PANTHER" id="PTHR21974">
    <property type="entry name" value="RE15880P"/>
    <property type="match status" value="1"/>
</dbReference>
<protein>
    <submittedName>
        <fullName evidence="2">Uncharacterized protein</fullName>
    </submittedName>
</protein>
<proteinExistence type="predicted"/>
<dbReference type="PANTHER" id="PTHR21974:SF2">
    <property type="entry name" value="RE15880P"/>
    <property type="match status" value="1"/>
</dbReference>
<name>A0AAW0QP33_9PEZI</name>
<dbReference type="Proteomes" id="UP001392437">
    <property type="component" value="Unassembled WGS sequence"/>
</dbReference>
<evidence type="ECO:0000313" key="2">
    <source>
        <dbReference type="EMBL" id="KAK8113785.1"/>
    </source>
</evidence>
<organism evidence="2 3">
    <name type="scientific">Apiospora kogelbergensis</name>
    <dbReference type="NCBI Taxonomy" id="1337665"/>
    <lineage>
        <taxon>Eukaryota</taxon>
        <taxon>Fungi</taxon>
        <taxon>Dikarya</taxon>
        <taxon>Ascomycota</taxon>
        <taxon>Pezizomycotina</taxon>
        <taxon>Sordariomycetes</taxon>
        <taxon>Xylariomycetidae</taxon>
        <taxon>Amphisphaeriales</taxon>
        <taxon>Apiosporaceae</taxon>
        <taxon>Apiospora</taxon>
    </lineage>
</organism>
<feature type="coiled-coil region" evidence="1">
    <location>
        <begin position="32"/>
        <end position="59"/>
    </location>
</feature>
<accession>A0AAW0QP33</accession>
<keyword evidence="3" id="KW-1185">Reference proteome</keyword>
<dbReference type="EMBL" id="JAQQWP010000006">
    <property type="protein sequence ID" value="KAK8113785.1"/>
    <property type="molecule type" value="Genomic_DNA"/>
</dbReference>
<comment type="caution">
    <text evidence="2">The sequence shown here is derived from an EMBL/GenBank/DDBJ whole genome shotgun (WGS) entry which is preliminary data.</text>
</comment>